<evidence type="ECO:0000256" key="1">
    <source>
        <dbReference type="ARBA" id="ARBA00004141"/>
    </source>
</evidence>
<protein>
    <submittedName>
        <fullName evidence="9">Putative integral membrane protein</fullName>
    </submittedName>
</protein>
<feature type="transmembrane region" description="Helical" evidence="7">
    <location>
        <begin position="100"/>
        <end position="117"/>
    </location>
</feature>
<evidence type="ECO:0000256" key="5">
    <source>
        <dbReference type="ARBA" id="ARBA00038359"/>
    </source>
</evidence>
<keyword evidence="4 7" id="KW-0472">Membrane</keyword>
<accession>A0A420IPS1</accession>
<evidence type="ECO:0000256" key="7">
    <source>
        <dbReference type="SAM" id="Phobius"/>
    </source>
</evidence>
<dbReference type="InterPro" id="IPR049326">
    <property type="entry name" value="Rhodopsin_dom_fungi"/>
</dbReference>
<feature type="transmembrane region" description="Helical" evidence="7">
    <location>
        <begin position="184"/>
        <end position="206"/>
    </location>
</feature>
<evidence type="ECO:0000313" key="9">
    <source>
        <dbReference type="EMBL" id="RKF76533.1"/>
    </source>
</evidence>
<evidence type="ECO:0000256" key="6">
    <source>
        <dbReference type="SAM" id="MobiDB-lite"/>
    </source>
</evidence>
<reference evidence="9 10" key="1">
    <citation type="journal article" date="2018" name="BMC Genomics">
        <title>Comparative genome analyses reveal sequence features reflecting distinct modes of host-adaptation between dicot and monocot powdery mildew.</title>
        <authorList>
            <person name="Wu Y."/>
            <person name="Ma X."/>
            <person name="Pan Z."/>
            <person name="Kale S.D."/>
            <person name="Song Y."/>
            <person name="King H."/>
            <person name="Zhang Q."/>
            <person name="Presley C."/>
            <person name="Deng X."/>
            <person name="Wei C.I."/>
            <person name="Xiao S."/>
        </authorList>
    </citation>
    <scope>NUCLEOTIDE SEQUENCE [LARGE SCALE GENOMIC DNA]</scope>
    <source>
        <strain evidence="9">UMSG1</strain>
    </source>
</reference>
<feature type="region of interest" description="Disordered" evidence="6">
    <location>
        <begin position="314"/>
        <end position="340"/>
    </location>
</feature>
<dbReference type="Pfam" id="PF20684">
    <property type="entry name" value="Fung_rhodopsin"/>
    <property type="match status" value="1"/>
</dbReference>
<evidence type="ECO:0000313" key="10">
    <source>
        <dbReference type="Proteomes" id="UP000285326"/>
    </source>
</evidence>
<feature type="transmembrane region" description="Helical" evidence="7">
    <location>
        <begin position="28"/>
        <end position="48"/>
    </location>
</feature>
<dbReference type="PANTHER" id="PTHR33048:SF129">
    <property type="entry name" value="INTEGRAL MEMBRANE PROTEIN-RELATED"/>
    <property type="match status" value="1"/>
</dbReference>
<gene>
    <name evidence="9" type="ORF">GcM1_226037</name>
</gene>
<keyword evidence="3 7" id="KW-1133">Transmembrane helix</keyword>
<sequence>MQLPTKPQGESWPSPNYIFPVIRHYENTIITCAILPITIQVVALRIFSRIRLSRYWGVDDTMMIASLVPTLSYVILGLIWDSKTGWRHTWDYPAFDLESGLRVILSSQILFTASSTLMKISTLFFIRRLLINSQVLLKSVILVFITALSTQAVVFISLQLFQCSPISCYWSVSTKPQKCLRESHLLMAAGISNTVFTPLIFIFFIAQHRLTITVLFVTGLTILLAGAARTYYLVNAVESIDRLWNYYPGLVASSIELFAGILSAFLPPLQFLLANASPKQRSASPVQETESNDEIPFTLKPTTYREVYREQNPEMYETPASSKQSEEESQNSSQNSLPSIPIQKQGDHLLHYLHSFSEDSQLLSPILEESFGSRFSTQSTGAKRYAPSCPSSISSFNVASPSACHTAPRSASTCIIDHMYSVSHLDTIRSSFEVPGSYKKSDISLVGANDVENQSMNPANFQRRSKSQFGCLRINQCTCNPQFHQLSLFEFERHSDWNRDWEGRSSIWGDFGDEYRNDVFPYFRTNSHQSNEGGTSS</sequence>
<comment type="caution">
    <text evidence="9">The sequence shown here is derived from an EMBL/GenBank/DDBJ whole genome shotgun (WGS) entry which is preliminary data.</text>
</comment>
<dbReference type="AlphaFoldDB" id="A0A420IPS1"/>
<dbReference type="GO" id="GO:0016020">
    <property type="term" value="C:membrane"/>
    <property type="evidence" value="ECO:0007669"/>
    <property type="project" value="UniProtKB-SubCell"/>
</dbReference>
<dbReference type="PANTHER" id="PTHR33048">
    <property type="entry name" value="PTH11-LIKE INTEGRAL MEMBRANE PROTEIN (AFU_ORTHOLOGUE AFUA_5G11245)"/>
    <property type="match status" value="1"/>
</dbReference>
<evidence type="ECO:0000259" key="8">
    <source>
        <dbReference type="Pfam" id="PF20684"/>
    </source>
</evidence>
<evidence type="ECO:0000256" key="2">
    <source>
        <dbReference type="ARBA" id="ARBA00022692"/>
    </source>
</evidence>
<evidence type="ECO:0000256" key="3">
    <source>
        <dbReference type="ARBA" id="ARBA00022989"/>
    </source>
</evidence>
<feature type="transmembrane region" description="Helical" evidence="7">
    <location>
        <begin position="60"/>
        <end position="80"/>
    </location>
</feature>
<keyword evidence="2 7" id="KW-0812">Transmembrane</keyword>
<feature type="domain" description="Rhodopsin" evidence="8">
    <location>
        <begin position="44"/>
        <end position="274"/>
    </location>
</feature>
<dbReference type="InterPro" id="IPR052337">
    <property type="entry name" value="SAT4-like"/>
</dbReference>
<feature type="transmembrane region" description="Helical" evidence="7">
    <location>
        <begin position="246"/>
        <end position="266"/>
    </location>
</feature>
<proteinExistence type="inferred from homology"/>
<dbReference type="Proteomes" id="UP000285326">
    <property type="component" value="Unassembled WGS sequence"/>
</dbReference>
<feature type="transmembrane region" description="Helical" evidence="7">
    <location>
        <begin position="212"/>
        <end position="234"/>
    </location>
</feature>
<organism evidence="9 10">
    <name type="scientific">Golovinomyces cichoracearum</name>
    <dbReference type="NCBI Taxonomy" id="62708"/>
    <lineage>
        <taxon>Eukaryota</taxon>
        <taxon>Fungi</taxon>
        <taxon>Dikarya</taxon>
        <taxon>Ascomycota</taxon>
        <taxon>Pezizomycotina</taxon>
        <taxon>Leotiomycetes</taxon>
        <taxon>Erysiphales</taxon>
        <taxon>Erysiphaceae</taxon>
        <taxon>Golovinomyces</taxon>
    </lineage>
</organism>
<evidence type="ECO:0000256" key="4">
    <source>
        <dbReference type="ARBA" id="ARBA00023136"/>
    </source>
</evidence>
<name>A0A420IPS1_9PEZI</name>
<comment type="similarity">
    <text evidence="5">Belongs to the SAT4 family.</text>
</comment>
<comment type="subcellular location">
    <subcellularLocation>
        <location evidence="1">Membrane</location>
        <topology evidence="1">Multi-pass membrane protein</topology>
    </subcellularLocation>
</comment>
<dbReference type="EMBL" id="MCBS01022658">
    <property type="protein sequence ID" value="RKF76533.1"/>
    <property type="molecule type" value="Genomic_DNA"/>
</dbReference>